<feature type="region of interest" description="Disordered" evidence="1">
    <location>
        <begin position="1"/>
        <end position="31"/>
    </location>
</feature>
<keyword evidence="4" id="KW-1185">Reference proteome</keyword>
<protein>
    <recommendedName>
        <fullName evidence="5">Chemotaxis methyl-accepting receptor HlyB-like 4HB MCP domain-containing protein</fullName>
    </recommendedName>
</protein>
<keyword evidence="2" id="KW-0472">Membrane</keyword>
<keyword evidence="2" id="KW-1133">Transmembrane helix</keyword>
<feature type="transmembrane region" description="Helical" evidence="2">
    <location>
        <begin position="241"/>
        <end position="261"/>
    </location>
</feature>
<evidence type="ECO:0000313" key="4">
    <source>
        <dbReference type="Proteomes" id="UP001220064"/>
    </source>
</evidence>
<organism evidence="3 4">
    <name type="scientific">Corynebacterium massiliense DSM 45435</name>
    <dbReference type="NCBI Taxonomy" id="1121364"/>
    <lineage>
        <taxon>Bacteria</taxon>
        <taxon>Bacillati</taxon>
        <taxon>Actinomycetota</taxon>
        <taxon>Actinomycetes</taxon>
        <taxon>Mycobacteriales</taxon>
        <taxon>Corynebacteriaceae</taxon>
        <taxon>Corynebacterium</taxon>
    </lineage>
</organism>
<evidence type="ECO:0000313" key="3">
    <source>
        <dbReference type="EMBL" id="WCZ33272.1"/>
    </source>
</evidence>
<evidence type="ECO:0008006" key="5">
    <source>
        <dbReference type="Google" id="ProtNLM"/>
    </source>
</evidence>
<dbReference type="EMBL" id="CP063189">
    <property type="protein sequence ID" value="WCZ33272.1"/>
    <property type="molecule type" value="Genomic_DNA"/>
</dbReference>
<dbReference type="RefSeq" id="WP_022862973.1">
    <property type="nucleotide sequence ID" value="NZ_ATVG01000005.1"/>
</dbReference>
<sequence length="487" mass="52665">MTGPGPTPSAPQDTWLDRAPAAATPPDQSTASPVFRQVSHAAATTLTGPLQVLRRTLSFLGTSPGKLFTVTVILTLAITAAGISMSNSSASRQENLNELLSTTEPMSNAAHQLYTSLSEADAYATTGFVQAGVQSESMRRAYDEAIDNAAVAATESVLGTSPEDQRIRDLVGLIQRELPTYTGMVEATRANHRAGNAVSEAYMSNASALMRDDLLPAADELFRLTSMRVSEQQKQLTSPQWVPLSGLIAAVIFLILAQWWLWRLTRRRFNRGFLTATGLITLAIVWVVFSNLATWSAGSQGFAEASRPWDMLTSSRIEAQRAYSAETLSLVQRYSLEDLSDSFHNTSDDIAAALDEFDTSKAIGGDTAAEEADSANLVDKARRDLSGWQSSHERFTTALSDGDYDEAVRQATAATPQPGEQATSASAFRGVDSSLDSLIKQSRASMRAYIQEGLSAMTMVASAVFILTVLAIFSIWLGIRPRLQEYL</sequence>
<gene>
    <name evidence="3" type="ORF">CMASS_09300</name>
</gene>
<feature type="transmembrane region" description="Helical" evidence="2">
    <location>
        <begin position="453"/>
        <end position="479"/>
    </location>
</feature>
<dbReference type="Proteomes" id="UP001220064">
    <property type="component" value="Chromosome"/>
</dbReference>
<keyword evidence="2" id="KW-0812">Transmembrane</keyword>
<accession>A0ABY7UCU4</accession>
<evidence type="ECO:0000256" key="2">
    <source>
        <dbReference type="SAM" id="Phobius"/>
    </source>
</evidence>
<evidence type="ECO:0000256" key="1">
    <source>
        <dbReference type="SAM" id="MobiDB-lite"/>
    </source>
</evidence>
<name>A0ABY7UCU4_9CORY</name>
<proteinExistence type="predicted"/>
<reference evidence="3 4" key="1">
    <citation type="submission" date="2020-10" db="EMBL/GenBank/DDBJ databases">
        <title>Complete genome sequence of Corynebacterium massiliense DSM 45435, type strain of Corynebacterium massiliense.</title>
        <authorList>
            <person name="Busche T."/>
            <person name="Kalinowski J."/>
            <person name="Ruckert C."/>
        </authorList>
    </citation>
    <scope>NUCLEOTIDE SEQUENCE [LARGE SCALE GENOMIC DNA]</scope>
    <source>
        <strain evidence="3 4">DSM 45435</strain>
    </source>
</reference>
<feature type="transmembrane region" description="Helical" evidence="2">
    <location>
        <begin position="273"/>
        <end position="293"/>
    </location>
</feature>